<feature type="transmembrane region" description="Helical" evidence="7">
    <location>
        <begin position="12"/>
        <end position="29"/>
    </location>
</feature>
<dbReference type="PANTHER" id="PTHR30043:SF8">
    <property type="entry name" value="ABC TRANSPORTER, PERMEASE PROTEIN CC0363, PUTATIVE-RELATED"/>
    <property type="match status" value="1"/>
</dbReference>
<dbReference type="Gene3D" id="1.10.3720.10">
    <property type="entry name" value="MetI-like"/>
    <property type="match status" value="1"/>
</dbReference>
<keyword evidence="4 7" id="KW-0812">Transmembrane</keyword>
<feature type="transmembrane region" description="Helical" evidence="7">
    <location>
        <begin position="210"/>
        <end position="232"/>
    </location>
</feature>
<keyword evidence="10" id="KW-1185">Reference proteome</keyword>
<reference evidence="9 10" key="1">
    <citation type="submission" date="2017-05" db="EMBL/GenBank/DDBJ databases">
        <title>Vagococcus spp. assemblies.</title>
        <authorList>
            <person name="Gulvik C.A."/>
        </authorList>
    </citation>
    <scope>NUCLEOTIDE SEQUENCE [LARGE SCALE GENOMIC DNA]</scope>
    <source>
        <strain evidence="9 10">DSM 24756</strain>
    </source>
</reference>
<evidence type="ECO:0000256" key="6">
    <source>
        <dbReference type="ARBA" id="ARBA00023136"/>
    </source>
</evidence>
<evidence type="ECO:0000313" key="10">
    <source>
        <dbReference type="Proteomes" id="UP000288669"/>
    </source>
</evidence>
<dbReference type="EMBL" id="NGJZ01000001">
    <property type="protein sequence ID" value="RSU08222.1"/>
    <property type="molecule type" value="Genomic_DNA"/>
</dbReference>
<dbReference type="PANTHER" id="PTHR30043">
    <property type="entry name" value="PHOSPHONATES TRANSPORT SYSTEM PERMEASE PROTEIN"/>
    <property type="match status" value="1"/>
</dbReference>
<feature type="transmembrane region" description="Helical" evidence="7">
    <location>
        <begin position="238"/>
        <end position="259"/>
    </location>
</feature>
<evidence type="ECO:0000256" key="1">
    <source>
        <dbReference type="ARBA" id="ARBA00004141"/>
    </source>
</evidence>
<sequence length="268" mass="28806">MRLPAEPKQNKIKVFALVVFFIAVYWWAFSAISFGGVKPTAGEIVKSIFSGIIHPDWNYVYTGDGEDLVTLLFITVAIAFLGTFISAILSLPFAFWAARSKRLQNVLSARIFSGSGKIVLTAIRTFPEIVLAIMFIKTVGPGSFAGVLAVSVHSIGMLAKLYSEAIENMDQGPAESVISAGGNKANVLSLATLPQLVPEFVSYTLYRFELAVRSASILGMVGAGGIGTPLIFAINGRSWSRVGIILLGIIVMVTVIDFISGSLRKRLV</sequence>
<name>A0A430AJD8_9ENTE</name>
<dbReference type="GO" id="GO:0030313">
    <property type="term" value="C:cell envelope"/>
    <property type="evidence" value="ECO:0007669"/>
    <property type="project" value="UniProtKB-SubCell"/>
</dbReference>
<feature type="transmembrane region" description="Helical" evidence="7">
    <location>
        <begin position="68"/>
        <end position="97"/>
    </location>
</feature>
<dbReference type="SUPFAM" id="SSF161098">
    <property type="entry name" value="MetI-like"/>
    <property type="match status" value="1"/>
</dbReference>
<dbReference type="InterPro" id="IPR000515">
    <property type="entry name" value="MetI-like"/>
</dbReference>
<keyword evidence="5 7" id="KW-1133">Transmembrane helix</keyword>
<evidence type="ECO:0000256" key="3">
    <source>
        <dbReference type="ARBA" id="ARBA00022448"/>
    </source>
</evidence>
<gene>
    <name evidence="9" type="ORF">CBF30_02975</name>
</gene>
<dbReference type="InterPro" id="IPR035906">
    <property type="entry name" value="MetI-like_sf"/>
</dbReference>
<dbReference type="InterPro" id="IPR005769">
    <property type="entry name" value="PhnE/PtxC"/>
</dbReference>
<dbReference type="Pfam" id="PF00528">
    <property type="entry name" value="BPD_transp_1"/>
    <property type="match status" value="1"/>
</dbReference>
<evidence type="ECO:0000256" key="4">
    <source>
        <dbReference type="ARBA" id="ARBA00022692"/>
    </source>
</evidence>
<dbReference type="NCBIfam" id="TIGR01097">
    <property type="entry name" value="PhnE"/>
    <property type="match status" value="1"/>
</dbReference>
<dbReference type="AlphaFoldDB" id="A0A430AJD8"/>
<organism evidence="9 10">
    <name type="scientific">Vagococcus entomophilus</name>
    <dbReference type="NCBI Taxonomy" id="1160095"/>
    <lineage>
        <taxon>Bacteria</taxon>
        <taxon>Bacillati</taxon>
        <taxon>Bacillota</taxon>
        <taxon>Bacilli</taxon>
        <taxon>Lactobacillales</taxon>
        <taxon>Enterococcaceae</taxon>
        <taxon>Vagococcus</taxon>
    </lineage>
</organism>
<keyword evidence="6 7" id="KW-0472">Membrane</keyword>
<feature type="domain" description="ABC transmembrane type-1" evidence="8">
    <location>
        <begin position="72"/>
        <end position="260"/>
    </location>
</feature>
<keyword evidence="3 7" id="KW-0813">Transport</keyword>
<dbReference type="RefSeq" id="WP_126822618.1">
    <property type="nucleotide sequence ID" value="NZ_JBHLWU010000001.1"/>
</dbReference>
<dbReference type="OrthoDB" id="8557224at2"/>
<protein>
    <submittedName>
        <fullName evidence="9">Phosphonate ABC transporter, permease protein PhnE</fullName>
    </submittedName>
</protein>
<evidence type="ECO:0000259" key="8">
    <source>
        <dbReference type="PROSITE" id="PS50928"/>
    </source>
</evidence>
<comment type="similarity">
    <text evidence="7">Belongs to the binding-protein-dependent transport system permease family.</text>
</comment>
<comment type="subcellular location">
    <subcellularLocation>
        <location evidence="2">Cell envelope</location>
    </subcellularLocation>
    <subcellularLocation>
        <location evidence="7">Cell membrane</location>
        <topology evidence="7">Multi-pass membrane protein</topology>
    </subcellularLocation>
    <subcellularLocation>
        <location evidence="1">Membrane</location>
        <topology evidence="1">Multi-pass membrane protein</topology>
    </subcellularLocation>
</comment>
<evidence type="ECO:0000256" key="7">
    <source>
        <dbReference type="RuleBase" id="RU363032"/>
    </source>
</evidence>
<evidence type="ECO:0000256" key="5">
    <source>
        <dbReference type="ARBA" id="ARBA00022989"/>
    </source>
</evidence>
<dbReference type="PROSITE" id="PS50928">
    <property type="entry name" value="ABC_TM1"/>
    <property type="match status" value="1"/>
</dbReference>
<proteinExistence type="inferred from homology"/>
<dbReference type="GO" id="GO:0005886">
    <property type="term" value="C:plasma membrane"/>
    <property type="evidence" value="ECO:0007669"/>
    <property type="project" value="UniProtKB-SubCell"/>
</dbReference>
<comment type="caution">
    <text evidence="9">The sequence shown here is derived from an EMBL/GenBank/DDBJ whole genome shotgun (WGS) entry which is preliminary data.</text>
</comment>
<accession>A0A430AJD8</accession>
<dbReference type="GO" id="GO:0015416">
    <property type="term" value="F:ABC-type phosphonate transporter activity"/>
    <property type="evidence" value="ECO:0007669"/>
    <property type="project" value="InterPro"/>
</dbReference>
<dbReference type="Proteomes" id="UP000288669">
    <property type="component" value="Unassembled WGS sequence"/>
</dbReference>
<evidence type="ECO:0000256" key="2">
    <source>
        <dbReference type="ARBA" id="ARBA00004196"/>
    </source>
</evidence>
<evidence type="ECO:0000313" key="9">
    <source>
        <dbReference type="EMBL" id="RSU08222.1"/>
    </source>
</evidence>